<dbReference type="InterPro" id="IPR011009">
    <property type="entry name" value="Kinase-like_dom_sf"/>
</dbReference>
<dbReference type="Proteomes" id="UP000245207">
    <property type="component" value="Unassembled WGS sequence"/>
</dbReference>
<keyword evidence="2" id="KW-0808">Transferase</keyword>
<organism evidence="2 3">
    <name type="scientific">Artemisia annua</name>
    <name type="common">Sweet wormwood</name>
    <dbReference type="NCBI Taxonomy" id="35608"/>
    <lineage>
        <taxon>Eukaryota</taxon>
        <taxon>Viridiplantae</taxon>
        <taxon>Streptophyta</taxon>
        <taxon>Embryophyta</taxon>
        <taxon>Tracheophyta</taxon>
        <taxon>Spermatophyta</taxon>
        <taxon>Magnoliopsida</taxon>
        <taxon>eudicotyledons</taxon>
        <taxon>Gunneridae</taxon>
        <taxon>Pentapetalae</taxon>
        <taxon>asterids</taxon>
        <taxon>campanulids</taxon>
        <taxon>Asterales</taxon>
        <taxon>Asteraceae</taxon>
        <taxon>Asteroideae</taxon>
        <taxon>Anthemideae</taxon>
        <taxon>Artemisiinae</taxon>
        <taxon>Artemisia</taxon>
    </lineage>
</organism>
<dbReference type="Gene3D" id="1.10.510.10">
    <property type="entry name" value="Transferase(Phosphotransferase) domain 1"/>
    <property type="match status" value="2"/>
</dbReference>
<dbReference type="PANTHER" id="PTHR45621">
    <property type="entry name" value="OS01G0588500 PROTEIN-RELATED"/>
    <property type="match status" value="1"/>
</dbReference>
<dbReference type="InterPro" id="IPR050823">
    <property type="entry name" value="Plant_Ser_Thr_Prot_Kinase"/>
</dbReference>
<evidence type="ECO:0000313" key="2">
    <source>
        <dbReference type="EMBL" id="PWA66810.1"/>
    </source>
</evidence>
<name>A0A2U1MZW9_ARTAN</name>
<dbReference type="EMBL" id="PKPP01003957">
    <property type="protein sequence ID" value="PWA66810.1"/>
    <property type="molecule type" value="Genomic_DNA"/>
</dbReference>
<dbReference type="SUPFAM" id="SSF56112">
    <property type="entry name" value="Protein kinase-like (PK-like)"/>
    <property type="match status" value="2"/>
</dbReference>
<protein>
    <submittedName>
        <fullName evidence="2">Protein kinase, ATP binding site-containing protein</fullName>
    </submittedName>
</protein>
<dbReference type="InterPro" id="IPR000719">
    <property type="entry name" value="Prot_kinase_dom"/>
</dbReference>
<gene>
    <name evidence="2" type="ORF">CTI12_AA130680</name>
</gene>
<dbReference type="GO" id="GO:0004672">
    <property type="term" value="F:protein kinase activity"/>
    <property type="evidence" value="ECO:0007669"/>
    <property type="project" value="InterPro"/>
</dbReference>
<evidence type="ECO:0000259" key="1">
    <source>
        <dbReference type="PROSITE" id="PS50011"/>
    </source>
</evidence>
<feature type="domain" description="Protein kinase" evidence="1">
    <location>
        <begin position="1"/>
        <end position="255"/>
    </location>
</feature>
<evidence type="ECO:0000313" key="3">
    <source>
        <dbReference type="Proteomes" id="UP000245207"/>
    </source>
</evidence>
<dbReference type="PROSITE" id="PS50011">
    <property type="entry name" value="PROTEIN_KINASE_DOM"/>
    <property type="match status" value="1"/>
</dbReference>
<comment type="caution">
    <text evidence="2">The sequence shown here is derived from an EMBL/GenBank/DDBJ whole genome shotgun (WGS) entry which is preliminary data.</text>
</comment>
<reference evidence="2 3" key="1">
    <citation type="journal article" date="2018" name="Mol. Plant">
        <title>The genome of Artemisia annua provides insight into the evolution of Asteraceae family and artemisinin biosynthesis.</title>
        <authorList>
            <person name="Shen Q."/>
            <person name="Zhang L."/>
            <person name="Liao Z."/>
            <person name="Wang S."/>
            <person name="Yan T."/>
            <person name="Shi P."/>
            <person name="Liu M."/>
            <person name="Fu X."/>
            <person name="Pan Q."/>
            <person name="Wang Y."/>
            <person name="Lv Z."/>
            <person name="Lu X."/>
            <person name="Zhang F."/>
            <person name="Jiang W."/>
            <person name="Ma Y."/>
            <person name="Chen M."/>
            <person name="Hao X."/>
            <person name="Li L."/>
            <person name="Tang Y."/>
            <person name="Lv G."/>
            <person name="Zhou Y."/>
            <person name="Sun X."/>
            <person name="Brodelius P.E."/>
            <person name="Rose J.K.C."/>
            <person name="Tang K."/>
        </authorList>
    </citation>
    <scope>NUCLEOTIDE SEQUENCE [LARGE SCALE GENOMIC DNA]</scope>
    <source>
        <strain evidence="3">cv. Huhao1</strain>
        <tissue evidence="2">Leaf</tissue>
    </source>
</reference>
<proteinExistence type="predicted"/>
<dbReference type="STRING" id="35608.A0A2U1MZW9"/>
<dbReference type="OrthoDB" id="4062651at2759"/>
<dbReference type="GO" id="GO:0005524">
    <property type="term" value="F:ATP binding"/>
    <property type="evidence" value="ECO:0007669"/>
    <property type="project" value="InterPro"/>
</dbReference>
<keyword evidence="2" id="KW-0418">Kinase</keyword>
<accession>A0A2U1MZW9</accession>
<sequence>MVIIFRDFKSSNILLDENWNVKLSDFGLARLGPSDGIGHVSTAVVGTVGYATPEYVQTGRLTYKSDVWSFGVFLYALITGRRPMDRNKPKNEQKLLDWIVFRDFKSSNILLDENWNVKLSDFGLARLGPSDGIGHVSTAVVGTVGYAAPEYVQTGRLTYKSDASSFGVFLYALITGRRPMDRNKPKNEQKLLDWVRPHLSHDMRKFEMILDPRIAGNYSLKSAQKLAALANKCLLRQPRMRPKMSQVLEILNTIVEDESLESLVESSPCYESISTPIHGLWERSIRDGLKRTFVGDNKWLVCLTSSPKVVSTYQERLNWCHI</sequence>
<keyword evidence="3" id="KW-1185">Reference proteome</keyword>
<dbReference type="AlphaFoldDB" id="A0A2U1MZW9"/>
<dbReference type="Pfam" id="PF00069">
    <property type="entry name" value="Pkinase"/>
    <property type="match status" value="2"/>
</dbReference>